<dbReference type="GO" id="GO:0008081">
    <property type="term" value="F:phosphoric diester hydrolase activity"/>
    <property type="evidence" value="ECO:0007669"/>
    <property type="project" value="InterPro"/>
</dbReference>
<name>M7T0J9_EUTLA</name>
<dbReference type="Gene3D" id="3.20.20.190">
    <property type="entry name" value="Phosphatidylinositol (PI) phosphodiesterase"/>
    <property type="match status" value="1"/>
</dbReference>
<feature type="domain" description="Thiamine-binding protein" evidence="3">
    <location>
        <begin position="450"/>
        <end position="541"/>
    </location>
</feature>
<comment type="similarity">
    <text evidence="1">Belongs to the UPF0045 family.</text>
</comment>
<feature type="region of interest" description="Disordered" evidence="2">
    <location>
        <begin position="521"/>
        <end position="549"/>
    </location>
</feature>
<protein>
    <submittedName>
        <fullName evidence="4">Putative plc-like phosphodiesterase protein</fullName>
    </submittedName>
</protein>
<feature type="compositionally biased region" description="Acidic residues" evidence="2">
    <location>
        <begin position="383"/>
        <end position="394"/>
    </location>
</feature>
<dbReference type="InterPro" id="IPR017946">
    <property type="entry name" value="PLC-like_Pdiesterase_TIM-brl"/>
</dbReference>
<dbReference type="GO" id="GO:0005829">
    <property type="term" value="C:cytosol"/>
    <property type="evidence" value="ECO:0007669"/>
    <property type="project" value="TreeGrafter"/>
</dbReference>
<dbReference type="NCBIfam" id="TIGR00106">
    <property type="entry name" value="MTH1187 family thiamine-binding protein"/>
    <property type="match status" value="1"/>
</dbReference>
<dbReference type="OrthoDB" id="7984201at2759"/>
<evidence type="ECO:0000256" key="2">
    <source>
        <dbReference type="SAM" id="MobiDB-lite"/>
    </source>
</evidence>
<feature type="compositionally biased region" description="Basic and acidic residues" evidence="2">
    <location>
        <begin position="525"/>
        <end position="549"/>
    </location>
</feature>
<dbReference type="Proteomes" id="UP000012174">
    <property type="component" value="Unassembled WGS sequence"/>
</dbReference>
<dbReference type="PANTHER" id="PTHR33777">
    <property type="entry name" value="UPF0045 PROTEIN ECM15"/>
    <property type="match status" value="1"/>
</dbReference>
<organism evidence="4 5">
    <name type="scientific">Eutypa lata (strain UCR-EL1)</name>
    <name type="common">Grapevine dieback disease fungus</name>
    <name type="synonym">Eutypa armeniacae</name>
    <dbReference type="NCBI Taxonomy" id="1287681"/>
    <lineage>
        <taxon>Eukaryota</taxon>
        <taxon>Fungi</taxon>
        <taxon>Dikarya</taxon>
        <taxon>Ascomycota</taxon>
        <taxon>Pezizomycotina</taxon>
        <taxon>Sordariomycetes</taxon>
        <taxon>Xylariomycetidae</taxon>
        <taxon>Xylariales</taxon>
        <taxon>Diatrypaceae</taxon>
        <taxon>Eutypa</taxon>
    </lineage>
</organism>
<dbReference type="Pfam" id="PF26146">
    <property type="entry name" value="PI-PLC_X"/>
    <property type="match status" value="1"/>
</dbReference>
<dbReference type="KEGG" id="ela:UCREL1_2915"/>
<dbReference type="Pfam" id="PF01910">
    <property type="entry name" value="Thiamine_BP"/>
    <property type="match status" value="1"/>
</dbReference>
<evidence type="ECO:0000259" key="3">
    <source>
        <dbReference type="Pfam" id="PF01910"/>
    </source>
</evidence>
<dbReference type="PANTHER" id="PTHR33777:SF1">
    <property type="entry name" value="UPF0045 PROTEIN ECM15"/>
    <property type="match status" value="1"/>
</dbReference>
<accession>M7T0J9</accession>
<dbReference type="eggNOG" id="ENOG502RUV2">
    <property type="taxonomic scope" value="Eukaryota"/>
</dbReference>
<dbReference type="InterPro" id="IPR002767">
    <property type="entry name" value="Thiamine_BP"/>
</dbReference>
<keyword evidence="5" id="KW-1185">Reference proteome</keyword>
<evidence type="ECO:0000313" key="5">
    <source>
        <dbReference type="Proteomes" id="UP000012174"/>
    </source>
</evidence>
<feature type="region of interest" description="Disordered" evidence="2">
    <location>
        <begin position="374"/>
        <end position="402"/>
    </location>
</feature>
<evidence type="ECO:0000313" key="4">
    <source>
        <dbReference type="EMBL" id="EMR70062.1"/>
    </source>
</evidence>
<dbReference type="SUPFAM" id="SSF51695">
    <property type="entry name" value="PLC-like phosphodiesterases"/>
    <property type="match status" value="1"/>
</dbReference>
<evidence type="ECO:0000256" key="1">
    <source>
        <dbReference type="ARBA" id="ARBA00010272"/>
    </source>
</evidence>
<sequence length="549" mass="57376">METFWKKSGDDEESDSRNARGAIIPSGSLPTITTTITTTAIEGNSALAPRQTATETACNNSPALCDRSYANVTHMGAHGSAFLRDASTNDSIAGNQHFNATAALDAGLRLLQVQVHHSSSSDDDDGGAAAAASSVLELCHTACWLLDAGPLSDWLARIRAWMDDHPDEVVTLLIVNSDGASAAEFGAVFEDAGIDGYGYAPSTTTSEWPTLRDMIAANKRLVTFIAPLTTTTPPDTATHPYLLSEFDHVFETAYEVTAPTSETGFNCTVDRPSSSLSAQAAISEAGFLPLLNHFAYRRLAADVLIPDVDGAAAVNSPADGVVGALGRHAQICSEEWGGVAPTFVLVDFWEQGPSVDTADAMNAVVAPVGRVNSTAASTSTTGDDNDGSTGDDDTGAGTGTGTGGSTASILYLPVLLADPGASPTQHRRTKVVAMAASHYTTVATPERCYADFCLIPVGTAHASVAEEVAEVQKLLKASGLTYTMHSAGTTVEGSWDDVMKVIGQAHSVVHAKGVVRVQSSMRVGTRTDKKQTAQDKVKRVEDLLAKDSS</sequence>
<dbReference type="Gene3D" id="3.30.70.930">
    <property type="match status" value="1"/>
</dbReference>
<gene>
    <name evidence="4" type="ORF">UCREL1_2915</name>
</gene>
<dbReference type="AlphaFoldDB" id="M7T0J9"/>
<reference evidence="5" key="1">
    <citation type="journal article" date="2013" name="Genome Announc.">
        <title>Draft genome sequence of the grapevine dieback fungus Eutypa lata UCR-EL1.</title>
        <authorList>
            <person name="Blanco-Ulate B."/>
            <person name="Rolshausen P.E."/>
            <person name="Cantu D."/>
        </authorList>
    </citation>
    <scope>NUCLEOTIDE SEQUENCE [LARGE SCALE GENOMIC DNA]</scope>
    <source>
        <strain evidence="5">UCR-EL1</strain>
    </source>
</reference>
<dbReference type="InterPro" id="IPR051614">
    <property type="entry name" value="UPF0045_domain"/>
</dbReference>
<dbReference type="STRING" id="1287681.M7T0J9"/>
<dbReference type="SUPFAM" id="SSF89957">
    <property type="entry name" value="MTH1187/YkoF-like"/>
    <property type="match status" value="1"/>
</dbReference>
<dbReference type="EMBL" id="KB705972">
    <property type="protein sequence ID" value="EMR70062.1"/>
    <property type="molecule type" value="Genomic_DNA"/>
</dbReference>
<dbReference type="InterPro" id="IPR029756">
    <property type="entry name" value="MTH1187/YkoF-like"/>
</dbReference>
<dbReference type="HOGENOM" id="CLU_496089_0_0_1"/>
<proteinExistence type="inferred from homology"/>
<dbReference type="GO" id="GO:0006629">
    <property type="term" value="P:lipid metabolic process"/>
    <property type="evidence" value="ECO:0007669"/>
    <property type="project" value="InterPro"/>
</dbReference>
<feature type="region of interest" description="Disordered" evidence="2">
    <location>
        <begin position="1"/>
        <end position="27"/>
    </location>
</feature>
<dbReference type="OMA" id="HAQICSE"/>